<comment type="similarity">
    <text evidence="2 11">Belongs to the FKBP-type PPIase family. Tig subfamily.</text>
</comment>
<gene>
    <name evidence="11" type="primary">tig</name>
    <name evidence="15" type="ORF">WM2015_1262</name>
</gene>
<dbReference type="Pfam" id="PF05698">
    <property type="entry name" value="Trigger_C"/>
    <property type="match status" value="1"/>
</dbReference>
<feature type="domain" description="PPIase FKBP-type" evidence="12">
    <location>
        <begin position="155"/>
        <end position="235"/>
    </location>
</feature>
<dbReference type="GO" id="GO:0043022">
    <property type="term" value="F:ribosome binding"/>
    <property type="evidence" value="ECO:0007669"/>
    <property type="project" value="TreeGrafter"/>
</dbReference>
<evidence type="ECO:0000259" key="12">
    <source>
        <dbReference type="Pfam" id="PF00254"/>
    </source>
</evidence>
<feature type="domain" description="Trigger factor ribosome-binding bacterial" evidence="13">
    <location>
        <begin position="1"/>
        <end position="143"/>
    </location>
</feature>
<evidence type="ECO:0000313" key="16">
    <source>
        <dbReference type="Proteomes" id="UP000066624"/>
    </source>
</evidence>
<evidence type="ECO:0000256" key="5">
    <source>
        <dbReference type="ARBA" id="ARBA00022618"/>
    </source>
</evidence>
<evidence type="ECO:0000256" key="8">
    <source>
        <dbReference type="ARBA" id="ARBA00023235"/>
    </source>
</evidence>
<evidence type="ECO:0000256" key="2">
    <source>
        <dbReference type="ARBA" id="ARBA00005464"/>
    </source>
</evidence>
<dbReference type="AlphaFoldDB" id="A0A0K0XVI3"/>
<keyword evidence="8 11" id="KW-0413">Isomerase</keyword>
<proteinExistence type="inferred from homology"/>
<dbReference type="EC" id="5.2.1.8" evidence="3 11"/>
<evidence type="ECO:0000259" key="14">
    <source>
        <dbReference type="Pfam" id="PF05698"/>
    </source>
</evidence>
<keyword evidence="5 11" id="KW-0132">Cell division</keyword>
<evidence type="ECO:0000313" key="15">
    <source>
        <dbReference type="EMBL" id="AKS41636.1"/>
    </source>
</evidence>
<dbReference type="KEGG" id="wma:WM2015_1262"/>
<comment type="domain">
    <text evidence="11">Consists of 3 domains; the N-terminus binds the ribosome, the middle domain has PPIase activity, while the C-terminus has intrinsic chaperone activity on its own.</text>
</comment>
<protein>
    <recommendedName>
        <fullName evidence="4 11">Trigger factor</fullName>
        <shortName evidence="11">TF</shortName>
        <ecNumber evidence="3 11">5.2.1.8</ecNumber>
    </recommendedName>
    <alternativeName>
        <fullName evidence="10 11">PPIase</fullName>
    </alternativeName>
</protein>
<sequence length="427" mass="48514">MQVSVENTGDLERRMTVQVPADEIDSQVAGRLNELRREVRLKGFRPGKVPLNVIRQRYGKQVRDEVMQQLMQSRLQDAIGEQKLRVAGVTRLEPRPEADGQFEFVADLEVFPEMPEIKVDDLAIERPEAEVQDSDVDDMIETLREQKRIWNAVERASKVGDRVKAAYVAEVDGERVPNTGRHEIAPVLGKLESFPELEGVLTGLSAGDKKSLEMSFPESYRHQALAGKKAQVELEIQAVEESELPEVDDAFAKEFGVEEGVDKLRADVRRNLERELRQTVSNRLKQAVTDGLLEHFGDIKLPDSSIQQEARQMLMQMQQQMGGQGGQLSPDMFREPAERRLRLGLLFGEFARQNEISIDPERVDAKLAEIADTYENPAQIMEIYRSDERLMDQLENLALEEQVVDTILDKAKVTAKSMSFKEVMEQE</sequence>
<dbReference type="Pfam" id="PF05697">
    <property type="entry name" value="Trigger_N"/>
    <property type="match status" value="1"/>
</dbReference>
<dbReference type="PIRSF" id="PIRSF003095">
    <property type="entry name" value="Trigger_factor"/>
    <property type="match status" value="1"/>
</dbReference>
<accession>A0A0K0XVI3</accession>
<comment type="catalytic activity">
    <reaction evidence="1 11">
        <text>[protein]-peptidylproline (omega=180) = [protein]-peptidylproline (omega=0)</text>
        <dbReference type="Rhea" id="RHEA:16237"/>
        <dbReference type="Rhea" id="RHEA-COMP:10747"/>
        <dbReference type="Rhea" id="RHEA-COMP:10748"/>
        <dbReference type="ChEBI" id="CHEBI:83833"/>
        <dbReference type="ChEBI" id="CHEBI:83834"/>
        <dbReference type="EC" id="5.2.1.8"/>
    </reaction>
</comment>
<dbReference type="Gene3D" id="1.10.3120.10">
    <property type="entry name" value="Trigger factor, C-terminal domain"/>
    <property type="match status" value="1"/>
</dbReference>
<reference evidence="15 16" key="1">
    <citation type="submission" date="2015-07" db="EMBL/GenBank/DDBJ databases">
        <authorList>
            <person name="Noorani M."/>
        </authorList>
    </citation>
    <scope>NUCLEOTIDE SEQUENCE [LARGE SCALE GENOMIC DNA]</scope>
    <source>
        <strain evidence="15 16">KCTC 42284</strain>
    </source>
</reference>
<dbReference type="InterPro" id="IPR046357">
    <property type="entry name" value="PPIase_dom_sf"/>
</dbReference>
<dbReference type="Proteomes" id="UP000066624">
    <property type="component" value="Chromosome"/>
</dbReference>
<dbReference type="GO" id="GO:0043335">
    <property type="term" value="P:protein unfolding"/>
    <property type="evidence" value="ECO:0007669"/>
    <property type="project" value="TreeGrafter"/>
</dbReference>
<dbReference type="STRING" id="1579979.WM2015_1262"/>
<keyword evidence="16" id="KW-1185">Reference proteome</keyword>
<keyword evidence="6 11" id="KW-0697">Rotamase</keyword>
<evidence type="ECO:0000259" key="13">
    <source>
        <dbReference type="Pfam" id="PF05697"/>
    </source>
</evidence>
<dbReference type="PATRIC" id="fig|1579979.3.peg.1294"/>
<dbReference type="InterPro" id="IPR037041">
    <property type="entry name" value="Trigger_fac_C_sf"/>
</dbReference>
<evidence type="ECO:0000256" key="3">
    <source>
        <dbReference type="ARBA" id="ARBA00013194"/>
    </source>
</evidence>
<dbReference type="PANTHER" id="PTHR30560">
    <property type="entry name" value="TRIGGER FACTOR CHAPERONE AND PEPTIDYL-PROLYL CIS/TRANS ISOMERASE"/>
    <property type="match status" value="1"/>
</dbReference>
<dbReference type="PANTHER" id="PTHR30560:SF3">
    <property type="entry name" value="TRIGGER FACTOR-LIKE PROTEIN TIG, CHLOROPLASTIC"/>
    <property type="match status" value="1"/>
</dbReference>
<dbReference type="InterPro" id="IPR008880">
    <property type="entry name" value="Trigger_fac_C"/>
</dbReference>
<dbReference type="InterPro" id="IPR001179">
    <property type="entry name" value="PPIase_FKBP_dom"/>
</dbReference>
<dbReference type="Gene3D" id="3.30.70.1050">
    <property type="entry name" value="Trigger factor ribosome-binding domain"/>
    <property type="match status" value="1"/>
</dbReference>
<dbReference type="HAMAP" id="MF_00303">
    <property type="entry name" value="Trigger_factor_Tig"/>
    <property type="match status" value="1"/>
</dbReference>
<evidence type="ECO:0000256" key="10">
    <source>
        <dbReference type="ARBA" id="ARBA00029986"/>
    </source>
</evidence>
<dbReference type="GO" id="GO:0015031">
    <property type="term" value="P:protein transport"/>
    <property type="evidence" value="ECO:0007669"/>
    <property type="project" value="UniProtKB-UniRule"/>
</dbReference>
<dbReference type="SUPFAM" id="SSF54534">
    <property type="entry name" value="FKBP-like"/>
    <property type="match status" value="1"/>
</dbReference>
<dbReference type="InterPro" id="IPR036611">
    <property type="entry name" value="Trigger_fac_ribosome-bd_sf"/>
</dbReference>
<comment type="function">
    <text evidence="11">Involved in protein export. Acts as a chaperone by maintaining the newly synthesized protein in an open conformation. Functions as a peptidyl-prolyl cis-trans isomerase.</text>
</comment>
<dbReference type="GO" id="GO:0044183">
    <property type="term" value="F:protein folding chaperone"/>
    <property type="evidence" value="ECO:0007669"/>
    <property type="project" value="TreeGrafter"/>
</dbReference>
<keyword evidence="7 11" id="KW-0143">Chaperone</keyword>
<dbReference type="GO" id="GO:0051083">
    <property type="term" value="P:'de novo' cotranslational protein folding"/>
    <property type="evidence" value="ECO:0007669"/>
    <property type="project" value="TreeGrafter"/>
</dbReference>
<evidence type="ECO:0000256" key="1">
    <source>
        <dbReference type="ARBA" id="ARBA00000971"/>
    </source>
</evidence>
<evidence type="ECO:0000256" key="7">
    <source>
        <dbReference type="ARBA" id="ARBA00023186"/>
    </source>
</evidence>
<dbReference type="Gene3D" id="3.10.50.40">
    <property type="match status" value="1"/>
</dbReference>
<keyword evidence="11" id="KW-0963">Cytoplasm</keyword>
<dbReference type="InterPro" id="IPR005215">
    <property type="entry name" value="Trig_fac"/>
</dbReference>
<feature type="domain" description="Trigger factor C-terminal" evidence="14">
    <location>
        <begin position="261"/>
        <end position="408"/>
    </location>
</feature>
<dbReference type="InterPro" id="IPR027304">
    <property type="entry name" value="Trigger_fact/SurA_dom_sf"/>
</dbReference>
<dbReference type="GO" id="GO:0051301">
    <property type="term" value="P:cell division"/>
    <property type="evidence" value="ECO:0007669"/>
    <property type="project" value="UniProtKB-KW"/>
</dbReference>
<dbReference type="GO" id="GO:0003755">
    <property type="term" value="F:peptidyl-prolyl cis-trans isomerase activity"/>
    <property type="evidence" value="ECO:0007669"/>
    <property type="project" value="UniProtKB-UniRule"/>
</dbReference>
<dbReference type="SUPFAM" id="SSF109998">
    <property type="entry name" value="Triger factor/SurA peptide-binding domain-like"/>
    <property type="match status" value="1"/>
</dbReference>
<organism evidence="15 16">
    <name type="scientific">Wenzhouxiangella marina</name>
    <dbReference type="NCBI Taxonomy" id="1579979"/>
    <lineage>
        <taxon>Bacteria</taxon>
        <taxon>Pseudomonadati</taxon>
        <taxon>Pseudomonadota</taxon>
        <taxon>Gammaproteobacteria</taxon>
        <taxon>Chromatiales</taxon>
        <taxon>Wenzhouxiangellaceae</taxon>
        <taxon>Wenzhouxiangella</taxon>
    </lineage>
</organism>
<dbReference type="SUPFAM" id="SSF102735">
    <property type="entry name" value="Trigger factor ribosome-binding domain"/>
    <property type="match status" value="1"/>
</dbReference>
<evidence type="ECO:0000256" key="9">
    <source>
        <dbReference type="ARBA" id="ARBA00023306"/>
    </source>
</evidence>
<dbReference type="InterPro" id="IPR008881">
    <property type="entry name" value="Trigger_fac_ribosome-bd_bac"/>
</dbReference>
<evidence type="ECO:0000256" key="4">
    <source>
        <dbReference type="ARBA" id="ARBA00016902"/>
    </source>
</evidence>
<dbReference type="RefSeq" id="WP_049725260.1">
    <property type="nucleotide sequence ID" value="NZ_CP012154.1"/>
</dbReference>
<dbReference type="Pfam" id="PF00254">
    <property type="entry name" value="FKBP_C"/>
    <property type="match status" value="1"/>
</dbReference>
<keyword evidence="9 11" id="KW-0131">Cell cycle</keyword>
<evidence type="ECO:0000256" key="11">
    <source>
        <dbReference type="HAMAP-Rule" id="MF_00303"/>
    </source>
</evidence>
<dbReference type="NCBIfam" id="TIGR00115">
    <property type="entry name" value="tig"/>
    <property type="match status" value="1"/>
</dbReference>
<dbReference type="EMBL" id="CP012154">
    <property type="protein sequence ID" value="AKS41636.1"/>
    <property type="molecule type" value="Genomic_DNA"/>
</dbReference>
<dbReference type="GO" id="GO:0005737">
    <property type="term" value="C:cytoplasm"/>
    <property type="evidence" value="ECO:0007669"/>
    <property type="project" value="UniProtKB-SubCell"/>
</dbReference>
<evidence type="ECO:0000256" key="6">
    <source>
        <dbReference type="ARBA" id="ARBA00023110"/>
    </source>
</evidence>
<dbReference type="OrthoDB" id="9767721at2"/>
<name>A0A0K0XVI3_9GAMM</name>
<comment type="subcellular location">
    <subcellularLocation>
        <location evidence="11">Cytoplasm</location>
    </subcellularLocation>
    <text evidence="11">About half TF is bound to the ribosome near the polypeptide exit tunnel while the other half is free in the cytoplasm.</text>
</comment>